<gene>
    <name evidence="1" type="ORF">NDU88_002277</name>
</gene>
<dbReference type="EMBL" id="JANPWB010000008">
    <property type="protein sequence ID" value="KAJ1161796.1"/>
    <property type="molecule type" value="Genomic_DNA"/>
</dbReference>
<protein>
    <submittedName>
        <fullName evidence="1">Uncharacterized protein</fullName>
    </submittedName>
</protein>
<evidence type="ECO:0000313" key="1">
    <source>
        <dbReference type="EMBL" id="KAJ1161796.1"/>
    </source>
</evidence>
<comment type="caution">
    <text evidence="1">The sequence shown here is derived from an EMBL/GenBank/DDBJ whole genome shotgun (WGS) entry which is preliminary data.</text>
</comment>
<evidence type="ECO:0000313" key="2">
    <source>
        <dbReference type="Proteomes" id="UP001066276"/>
    </source>
</evidence>
<proteinExistence type="predicted"/>
<keyword evidence="2" id="KW-1185">Reference proteome</keyword>
<accession>A0AAV7S9Y8</accession>
<reference evidence="1" key="1">
    <citation type="journal article" date="2022" name="bioRxiv">
        <title>Sequencing and chromosome-scale assembly of the giantPleurodeles waltlgenome.</title>
        <authorList>
            <person name="Brown T."/>
            <person name="Elewa A."/>
            <person name="Iarovenko S."/>
            <person name="Subramanian E."/>
            <person name="Araus A.J."/>
            <person name="Petzold A."/>
            <person name="Susuki M."/>
            <person name="Suzuki K.-i.T."/>
            <person name="Hayashi T."/>
            <person name="Toyoda A."/>
            <person name="Oliveira C."/>
            <person name="Osipova E."/>
            <person name="Leigh N.D."/>
            <person name="Simon A."/>
            <person name="Yun M.H."/>
        </authorList>
    </citation>
    <scope>NUCLEOTIDE SEQUENCE</scope>
    <source>
        <strain evidence="1">20211129_DDA</strain>
        <tissue evidence="1">Liver</tissue>
    </source>
</reference>
<dbReference type="AlphaFoldDB" id="A0AAV7S9Y8"/>
<organism evidence="1 2">
    <name type="scientific">Pleurodeles waltl</name>
    <name type="common">Iberian ribbed newt</name>
    <dbReference type="NCBI Taxonomy" id="8319"/>
    <lineage>
        <taxon>Eukaryota</taxon>
        <taxon>Metazoa</taxon>
        <taxon>Chordata</taxon>
        <taxon>Craniata</taxon>
        <taxon>Vertebrata</taxon>
        <taxon>Euteleostomi</taxon>
        <taxon>Amphibia</taxon>
        <taxon>Batrachia</taxon>
        <taxon>Caudata</taxon>
        <taxon>Salamandroidea</taxon>
        <taxon>Salamandridae</taxon>
        <taxon>Pleurodelinae</taxon>
        <taxon>Pleurodeles</taxon>
    </lineage>
</organism>
<sequence>MPLRLRSTLPVQRFDDAVSGFRSRGSSSLLSAYRQHQHRYCGQYRGHLPATRDQRDPAQPNNSGSRFYRFCRFFCSSSACSNNSARPPPPCGPLRKRPNRGCGLLGGIGVLGALG</sequence>
<name>A0AAV7S9Y8_PLEWA</name>
<dbReference type="Proteomes" id="UP001066276">
    <property type="component" value="Chromosome 4_2"/>
</dbReference>